<sequence>MKTYIKLFTLACAFLLLNACNQDYIDSISKVDPGTDESDPVVTVNFPPEGYELQTNDAVASIKIDFKVVDDIEISSISVMMDGSEIVSYNEFKDYRVAMKKYTYDNVTTGQHVLSITATDIDGKSTTKDVNFAKAPPYVPLYEGEVFYMPFNNEFREMNSLSLATAVGSPGFTDGIQGGTAYAGAADAYLTFPSSILQGATAISASFWIKIDDAMDRAGILVLAPPADNNNDRSKGFRFFREASNGGATQRYKLNVGTGSSDSWFDGGAEADVTPNTGEWVHMAFSISETEASVYINGEVVKQGAFDGIDITDCDQISIMSGAPNWTGWDHLSDGSAMDELRIFNKALSQDEIRTLMLKEQASFYMDFNGDFKESLTGTAATVQGSPTFVYGAGVVGDAYMGAANSYLTFSTADVDVQADEFSTSFWLNINNVPDRAGILTMGPEDTENAEYPTKQNNRKSGFRFFREASNAGATQRFKLNVGNGTADTWIDGGEAADVDPTTGNWVHFAFAVSSDKATVYIDGAEVKQGDFDGIDWTGCDLLSIMSGAPRFSAWGHLSDESRMDELYLFKKALTAEEVTLLMNDGM</sequence>
<dbReference type="PANTHER" id="PTHR42535">
    <property type="entry name" value="OOKINETE PROTEIN, PUTATIVE-RELATED"/>
    <property type="match status" value="1"/>
</dbReference>
<keyword evidence="2" id="KW-0430">Lectin</keyword>
<evidence type="ECO:0000313" key="3">
    <source>
        <dbReference type="Proteomes" id="UP000319040"/>
    </source>
</evidence>
<organism evidence="2 3">
    <name type="scientific">Saccharicrinis carchari</name>
    <dbReference type="NCBI Taxonomy" id="1168039"/>
    <lineage>
        <taxon>Bacteria</taxon>
        <taxon>Pseudomonadati</taxon>
        <taxon>Bacteroidota</taxon>
        <taxon>Bacteroidia</taxon>
        <taxon>Marinilabiliales</taxon>
        <taxon>Marinilabiliaceae</taxon>
        <taxon>Saccharicrinis</taxon>
    </lineage>
</organism>
<feature type="chain" id="PRO_5022023633" evidence="1">
    <location>
        <begin position="22"/>
        <end position="587"/>
    </location>
</feature>
<dbReference type="Gene3D" id="2.60.120.200">
    <property type="match status" value="2"/>
</dbReference>
<protein>
    <submittedName>
        <fullName evidence="2">Concanavalin A-like lectin/glucanases superfamily protein</fullName>
    </submittedName>
</protein>
<keyword evidence="3" id="KW-1185">Reference proteome</keyword>
<dbReference type="OrthoDB" id="950827at2"/>
<dbReference type="GO" id="GO:0005975">
    <property type="term" value="P:carbohydrate metabolic process"/>
    <property type="evidence" value="ECO:0007669"/>
    <property type="project" value="UniProtKB-ARBA"/>
</dbReference>
<accession>A0A521C4L5</accession>
<dbReference type="GO" id="GO:0004553">
    <property type="term" value="F:hydrolase activity, hydrolyzing O-glycosyl compounds"/>
    <property type="evidence" value="ECO:0007669"/>
    <property type="project" value="UniProtKB-ARBA"/>
</dbReference>
<keyword evidence="1" id="KW-0732">Signal</keyword>
<dbReference type="InterPro" id="IPR013783">
    <property type="entry name" value="Ig-like_fold"/>
</dbReference>
<gene>
    <name evidence="2" type="ORF">SAMN06265379_102397</name>
</gene>
<dbReference type="EMBL" id="FXTB01000002">
    <property type="protein sequence ID" value="SMO54417.1"/>
    <property type="molecule type" value="Genomic_DNA"/>
</dbReference>
<evidence type="ECO:0000313" key="2">
    <source>
        <dbReference type="EMBL" id="SMO54417.1"/>
    </source>
</evidence>
<reference evidence="2 3" key="1">
    <citation type="submission" date="2017-05" db="EMBL/GenBank/DDBJ databases">
        <authorList>
            <person name="Varghese N."/>
            <person name="Submissions S."/>
        </authorList>
    </citation>
    <scope>NUCLEOTIDE SEQUENCE [LARGE SCALE GENOMIC DNA]</scope>
    <source>
        <strain evidence="2 3">DSM 27040</strain>
    </source>
</reference>
<dbReference type="RefSeq" id="WP_142532682.1">
    <property type="nucleotide sequence ID" value="NZ_FXTB01000002.1"/>
</dbReference>
<dbReference type="AlphaFoldDB" id="A0A521C4L5"/>
<feature type="signal peptide" evidence="1">
    <location>
        <begin position="1"/>
        <end position="21"/>
    </location>
</feature>
<dbReference type="GO" id="GO:0030246">
    <property type="term" value="F:carbohydrate binding"/>
    <property type="evidence" value="ECO:0007669"/>
    <property type="project" value="UniProtKB-KW"/>
</dbReference>
<dbReference type="InterPro" id="IPR013320">
    <property type="entry name" value="ConA-like_dom_sf"/>
</dbReference>
<dbReference type="Pfam" id="PF13385">
    <property type="entry name" value="Laminin_G_3"/>
    <property type="match status" value="2"/>
</dbReference>
<dbReference type="Gene3D" id="2.60.40.10">
    <property type="entry name" value="Immunoglobulins"/>
    <property type="match status" value="1"/>
</dbReference>
<evidence type="ECO:0000256" key="1">
    <source>
        <dbReference type="SAM" id="SignalP"/>
    </source>
</evidence>
<dbReference type="PANTHER" id="PTHR42535:SF2">
    <property type="entry name" value="CHROMOSOME UNDETERMINED SCAFFOLD_146, WHOLE GENOME SHOTGUN SEQUENCE"/>
    <property type="match status" value="1"/>
</dbReference>
<proteinExistence type="predicted"/>
<dbReference type="Proteomes" id="UP000319040">
    <property type="component" value="Unassembled WGS sequence"/>
</dbReference>
<dbReference type="SUPFAM" id="SSF49899">
    <property type="entry name" value="Concanavalin A-like lectins/glucanases"/>
    <property type="match status" value="2"/>
</dbReference>
<name>A0A521C4L5_SACCC</name>